<feature type="transmembrane region" description="Helical" evidence="3">
    <location>
        <begin position="621"/>
        <end position="648"/>
    </location>
</feature>
<dbReference type="EMBL" id="OMOD01000037">
    <property type="protein sequence ID" value="SPF34588.1"/>
    <property type="molecule type" value="Genomic_DNA"/>
</dbReference>
<sequence length="688" mass="75861">MPAKTIRSIFALVIALTLLSGGRVVCSASPPPQSPSTDDCLACHSDKTLTTKRSNRTVSLFVDGKKFSSSVHGSLSCTSCHADLEGKDLPHSTPLARVECGTCHSDEQKQHSHSLHGRAIARGDTLAPHCVDCHGNHDIVPVKDPRSAVAPLKVPFVCGRCHQEGTPVQTNRQIDQHNILENYSESIHGEALLKKGLTVAANCVSCHTPHNILPHTDPNSSINRRNIAATCTKCHGEIEEVHRKTIRGELWEKEAHVLPACVDCHQPHKVRNVYYAQGMADADCMRCHANEHLKAADGRSMFVSAAEIAGSRHSHPRTQAVPVSCSQCHSEVNVSRVRPCETITHTVDCSKCHEDQGQQYQRSKHGQLLAAKDPNAPSCKDCHGTHRILDKRDPESRTFATRVPELCGNCHREGQKAAVRYVGTQHEIIQHYQESIHGKGLLKSGLTVTATCTNCHTAHMVLPKTDPQSTVNPKNVPATCGACHHGIEEQFEQSVHSRLVTKTDKDLPVCNDCHSAHTIRRTDETGFMLDIMDKCGRCHQEIAKTYFDTYHGKVSRLGYTKTAKCYDCHGAHDILPVADPRSHLSRANVVATCQKCHATATRRFAGYLTHATHHDPKKYPFLFWTFWGMTTLLVSTFVIGGMHTLLWLPRALEMRRDLKAEEAREETARSNGAGTAGKATAEEDHRAD</sequence>
<dbReference type="Proteomes" id="UP000238701">
    <property type="component" value="Unassembled WGS sequence"/>
</dbReference>
<feature type="compositionally biased region" description="Basic and acidic residues" evidence="2">
    <location>
        <begin position="659"/>
        <end position="668"/>
    </location>
</feature>
<dbReference type="InterPro" id="IPR051829">
    <property type="entry name" value="Multiheme_Cytochr_ET"/>
</dbReference>
<dbReference type="SUPFAM" id="SSF48695">
    <property type="entry name" value="Multiheme cytochromes"/>
    <property type="match status" value="3"/>
</dbReference>
<organism evidence="4 5">
    <name type="scientific">Candidatus Sulfotelmatobacter kueseliae</name>
    <dbReference type="NCBI Taxonomy" id="2042962"/>
    <lineage>
        <taxon>Bacteria</taxon>
        <taxon>Pseudomonadati</taxon>
        <taxon>Acidobacteriota</taxon>
        <taxon>Terriglobia</taxon>
        <taxon>Terriglobales</taxon>
        <taxon>Candidatus Korobacteraceae</taxon>
        <taxon>Candidatus Sulfotelmatobacter</taxon>
    </lineage>
</organism>
<keyword evidence="1" id="KW-0732">Signal</keyword>
<dbReference type="OrthoDB" id="9814800at2"/>
<dbReference type="InterPro" id="IPR036280">
    <property type="entry name" value="Multihaem_cyt_sf"/>
</dbReference>
<evidence type="ECO:0000313" key="5">
    <source>
        <dbReference type="Proteomes" id="UP000238701"/>
    </source>
</evidence>
<dbReference type="Gene3D" id="1.10.1130.10">
    <property type="entry name" value="Flavocytochrome C3, Chain A"/>
    <property type="match status" value="3"/>
</dbReference>
<name>A0A2U3K4M8_9BACT</name>
<dbReference type="Gene3D" id="3.90.10.10">
    <property type="entry name" value="Cytochrome C3"/>
    <property type="match status" value="1"/>
</dbReference>
<accession>A0A2U3K4M8</accession>
<reference evidence="5" key="1">
    <citation type="submission" date="2018-02" db="EMBL/GenBank/DDBJ databases">
        <authorList>
            <person name="Hausmann B."/>
        </authorList>
    </citation>
    <scope>NUCLEOTIDE SEQUENCE [LARGE SCALE GENOMIC DNA]</scope>
    <source>
        <strain evidence="5">Peat soil MAG SbA1</strain>
    </source>
</reference>
<dbReference type="PANTHER" id="PTHR35038">
    <property type="entry name" value="DISSIMILATORY SULFITE REDUCTASE SIRA"/>
    <property type="match status" value="1"/>
</dbReference>
<proteinExistence type="predicted"/>
<keyword evidence="3" id="KW-0472">Membrane</keyword>
<gene>
    <name evidence="4" type="ORF">SBA1_1310009</name>
</gene>
<protein>
    <submittedName>
        <fullName evidence="4">Uncharacterized protein</fullName>
    </submittedName>
</protein>
<evidence type="ECO:0000256" key="1">
    <source>
        <dbReference type="ARBA" id="ARBA00022729"/>
    </source>
</evidence>
<evidence type="ECO:0000313" key="4">
    <source>
        <dbReference type="EMBL" id="SPF34588.1"/>
    </source>
</evidence>
<feature type="region of interest" description="Disordered" evidence="2">
    <location>
        <begin position="659"/>
        <end position="688"/>
    </location>
</feature>
<dbReference type="AlphaFoldDB" id="A0A2U3K4M8"/>
<evidence type="ECO:0000256" key="3">
    <source>
        <dbReference type="SAM" id="Phobius"/>
    </source>
</evidence>
<keyword evidence="3" id="KW-0812">Transmembrane</keyword>
<keyword evidence="3" id="KW-1133">Transmembrane helix</keyword>
<evidence type="ECO:0000256" key="2">
    <source>
        <dbReference type="SAM" id="MobiDB-lite"/>
    </source>
</evidence>